<dbReference type="Proteomes" id="UP000789342">
    <property type="component" value="Unassembled WGS sequence"/>
</dbReference>
<proteinExistence type="predicted"/>
<organism evidence="1 2">
    <name type="scientific">Acaulospora morrowiae</name>
    <dbReference type="NCBI Taxonomy" id="94023"/>
    <lineage>
        <taxon>Eukaryota</taxon>
        <taxon>Fungi</taxon>
        <taxon>Fungi incertae sedis</taxon>
        <taxon>Mucoromycota</taxon>
        <taxon>Glomeromycotina</taxon>
        <taxon>Glomeromycetes</taxon>
        <taxon>Diversisporales</taxon>
        <taxon>Acaulosporaceae</taxon>
        <taxon>Acaulospora</taxon>
    </lineage>
</organism>
<gene>
    <name evidence="1" type="ORF">AMORRO_LOCUS8556</name>
</gene>
<name>A0A9N9D0G2_9GLOM</name>
<dbReference type="OrthoDB" id="2342438at2759"/>
<evidence type="ECO:0000313" key="1">
    <source>
        <dbReference type="EMBL" id="CAG8618560.1"/>
    </source>
</evidence>
<dbReference type="EMBL" id="CAJVPV010007410">
    <property type="protein sequence ID" value="CAG8618560.1"/>
    <property type="molecule type" value="Genomic_DNA"/>
</dbReference>
<comment type="caution">
    <text evidence="1">The sequence shown here is derived from an EMBL/GenBank/DDBJ whole genome shotgun (WGS) entry which is preliminary data.</text>
</comment>
<protein>
    <submittedName>
        <fullName evidence="1">14706_t:CDS:1</fullName>
    </submittedName>
</protein>
<dbReference type="AlphaFoldDB" id="A0A9N9D0G2"/>
<sequence>MVDSSELKFITKVIRHKSRLCHRRTYSSILPGPSNTFEPLKIQVIEPLHKSVKFCPPLSSSSNDEFIPTNIPSYRNSNLKNTYPLDHTNHPRRVKTHPHPHTSHSMSTLFEIKYHYFSPNPSYPPSAGYEYEGAHNHLQNRPRFRICGKEWSTRKSVTQLIFYWETVFLIGAKAARRCAGWGRTF</sequence>
<reference evidence="1" key="1">
    <citation type="submission" date="2021-06" db="EMBL/GenBank/DDBJ databases">
        <authorList>
            <person name="Kallberg Y."/>
            <person name="Tangrot J."/>
            <person name="Rosling A."/>
        </authorList>
    </citation>
    <scope>NUCLEOTIDE SEQUENCE</scope>
    <source>
        <strain evidence="1">CL551</strain>
    </source>
</reference>
<evidence type="ECO:0000313" key="2">
    <source>
        <dbReference type="Proteomes" id="UP000789342"/>
    </source>
</evidence>
<accession>A0A9N9D0G2</accession>
<keyword evidence="2" id="KW-1185">Reference proteome</keyword>